<proteinExistence type="inferred from homology"/>
<dbReference type="Gene3D" id="1.10.287.950">
    <property type="entry name" value="Methyl-accepting chemotaxis protein"/>
    <property type="match status" value="1"/>
</dbReference>
<evidence type="ECO:0000256" key="3">
    <source>
        <dbReference type="ARBA" id="ARBA00029447"/>
    </source>
</evidence>
<dbReference type="Pfam" id="PF00672">
    <property type="entry name" value="HAMP"/>
    <property type="match status" value="1"/>
</dbReference>
<evidence type="ECO:0000313" key="10">
    <source>
        <dbReference type="Proteomes" id="UP001589645"/>
    </source>
</evidence>
<comment type="caution">
    <text evidence="9">The sequence shown here is derived from an EMBL/GenBank/DDBJ whole genome shotgun (WGS) entry which is preliminary data.</text>
</comment>
<dbReference type="EMBL" id="JBHMEP010000003">
    <property type="protein sequence ID" value="MFB9136052.1"/>
    <property type="molecule type" value="Genomic_DNA"/>
</dbReference>
<dbReference type="InterPro" id="IPR003660">
    <property type="entry name" value="HAMP_dom"/>
</dbReference>
<evidence type="ECO:0000259" key="8">
    <source>
        <dbReference type="PROSITE" id="PS50885"/>
    </source>
</evidence>
<reference evidence="9 10" key="1">
    <citation type="submission" date="2024-09" db="EMBL/GenBank/DDBJ databases">
        <authorList>
            <person name="Sun Q."/>
            <person name="Mori K."/>
        </authorList>
    </citation>
    <scope>NUCLEOTIDE SEQUENCE [LARGE SCALE GENOMIC DNA]</scope>
    <source>
        <strain evidence="9 10">CECT 8064</strain>
    </source>
</reference>
<keyword evidence="10" id="KW-1185">Reference proteome</keyword>
<dbReference type="SMART" id="SM00304">
    <property type="entry name" value="HAMP"/>
    <property type="match status" value="1"/>
</dbReference>
<feature type="transmembrane region" description="Helical" evidence="6">
    <location>
        <begin position="12"/>
        <end position="33"/>
    </location>
</feature>
<dbReference type="PANTHER" id="PTHR32089">
    <property type="entry name" value="METHYL-ACCEPTING CHEMOTAXIS PROTEIN MCPB"/>
    <property type="match status" value="1"/>
</dbReference>
<dbReference type="PRINTS" id="PR00260">
    <property type="entry name" value="CHEMTRNSDUCR"/>
</dbReference>
<comment type="subcellular location">
    <subcellularLocation>
        <location evidence="1">Membrane</location>
    </subcellularLocation>
</comment>
<organism evidence="9 10">
    <name type="scientific">Vibrio olivae</name>
    <dbReference type="NCBI Taxonomy" id="1243002"/>
    <lineage>
        <taxon>Bacteria</taxon>
        <taxon>Pseudomonadati</taxon>
        <taxon>Pseudomonadota</taxon>
        <taxon>Gammaproteobacteria</taxon>
        <taxon>Vibrionales</taxon>
        <taxon>Vibrionaceae</taxon>
        <taxon>Vibrio</taxon>
    </lineage>
</organism>
<feature type="domain" description="Methyl-accepting transducer" evidence="7">
    <location>
        <begin position="289"/>
        <end position="525"/>
    </location>
</feature>
<gene>
    <name evidence="9" type="ORF">ACFFUV_13855</name>
</gene>
<dbReference type="Proteomes" id="UP001589645">
    <property type="component" value="Unassembled WGS sequence"/>
</dbReference>
<dbReference type="InterPro" id="IPR004089">
    <property type="entry name" value="MCPsignal_dom"/>
</dbReference>
<keyword evidence="6" id="KW-1133">Transmembrane helix</keyword>
<dbReference type="CDD" id="cd06225">
    <property type="entry name" value="HAMP"/>
    <property type="match status" value="1"/>
</dbReference>
<dbReference type="PANTHER" id="PTHR32089:SF120">
    <property type="entry name" value="METHYL-ACCEPTING CHEMOTAXIS PROTEIN TLPQ"/>
    <property type="match status" value="1"/>
</dbReference>
<dbReference type="SUPFAM" id="SSF58104">
    <property type="entry name" value="Methyl-accepting chemotaxis protein (MCP) signaling domain"/>
    <property type="match status" value="1"/>
</dbReference>
<accession>A0ABV5HQ44</accession>
<evidence type="ECO:0000256" key="2">
    <source>
        <dbReference type="ARBA" id="ARBA00023224"/>
    </source>
</evidence>
<evidence type="ECO:0000256" key="5">
    <source>
        <dbReference type="SAM" id="Coils"/>
    </source>
</evidence>
<evidence type="ECO:0000313" key="9">
    <source>
        <dbReference type="EMBL" id="MFB9136052.1"/>
    </source>
</evidence>
<dbReference type="Pfam" id="PF00015">
    <property type="entry name" value="MCPsignal"/>
    <property type="match status" value="1"/>
</dbReference>
<feature type="domain" description="HAMP" evidence="8">
    <location>
        <begin position="232"/>
        <end position="284"/>
    </location>
</feature>
<keyword evidence="6" id="KW-0812">Transmembrane</keyword>
<feature type="transmembrane region" description="Helical" evidence="6">
    <location>
        <begin position="208"/>
        <end position="230"/>
    </location>
</feature>
<evidence type="ECO:0000259" key="7">
    <source>
        <dbReference type="PROSITE" id="PS50111"/>
    </source>
</evidence>
<evidence type="ECO:0000256" key="1">
    <source>
        <dbReference type="ARBA" id="ARBA00004370"/>
    </source>
</evidence>
<protein>
    <submittedName>
        <fullName evidence="9">Methyl-accepting chemotaxis protein</fullName>
    </submittedName>
</protein>
<dbReference type="PROSITE" id="PS50885">
    <property type="entry name" value="HAMP"/>
    <property type="match status" value="1"/>
</dbReference>
<dbReference type="RefSeq" id="WP_390193820.1">
    <property type="nucleotide sequence ID" value="NZ_JBHMEP010000003.1"/>
</dbReference>
<keyword evidence="5" id="KW-0175">Coiled coil</keyword>
<evidence type="ECO:0000256" key="6">
    <source>
        <dbReference type="SAM" id="Phobius"/>
    </source>
</evidence>
<keyword evidence="6" id="KW-0472">Membrane</keyword>
<keyword evidence="2 4" id="KW-0807">Transducer</keyword>
<evidence type="ECO:0000256" key="4">
    <source>
        <dbReference type="PROSITE-ProRule" id="PRU00284"/>
    </source>
</evidence>
<dbReference type="PROSITE" id="PS50111">
    <property type="entry name" value="CHEMOTAXIS_TRANSDUC_2"/>
    <property type="match status" value="1"/>
</dbReference>
<dbReference type="InterPro" id="IPR004090">
    <property type="entry name" value="Chemotax_Me-accpt_rcpt"/>
</dbReference>
<feature type="coiled-coil region" evidence="5">
    <location>
        <begin position="465"/>
        <end position="509"/>
    </location>
</feature>
<comment type="similarity">
    <text evidence="3">Belongs to the methyl-accepting chemotaxis (MCP) protein family.</text>
</comment>
<sequence length="564" mass="62223">MRWITDISIRKKLLALVLILLGFTIIISSYAVMKMARVAEEIDIIADENIPLVKIANEVSIQQLQTAIEVEKLFRAASVPHDFSLQDQQAFIDQIKTATQRFENKMSQANALLSTAKQHAFDSEVIFKISNLEKFVASIQVHYHQYDALLQDVLTKIESKQVESAKLHAIELEHLQNQLDKELIVFMQQIEAITQTAVDVTKKEEHQALTGMSILAACSIILGLLIGVIFSGRIIATIHKAHVMAQEMARGNFTHQLKSKSRDELGQLLDYLDQMAVSLSQLVGEVNQRSDSIASTVTELAHVSQSNRQSVEEQQENTSMVATAMIEMSATITQVASNAESAADSTRRADQNVTLGCEEILSTQKIAKELLEQGRIYRERVLELQQSTEQIERFIAEVAGIAEQTNLLALNAAIEAARAGEQGRGFAVVADEVRTLAGRSHKATNEISELIKHLTDNVNVAADSLSESEEKIHETCQHIDATEQQFQIIAVALNELTEANTQVATASEQQAVTSEEVTQNLVGIRDAGEKVLSSAEETAQSSEDLSQQANGLKTLMAQFKIRAV</sequence>
<name>A0ABV5HQ44_9VIBR</name>
<dbReference type="SMART" id="SM00283">
    <property type="entry name" value="MA"/>
    <property type="match status" value="1"/>
</dbReference>